<feature type="transmembrane region" description="Helical" evidence="9">
    <location>
        <begin position="347"/>
        <end position="365"/>
    </location>
</feature>
<evidence type="ECO:0000256" key="2">
    <source>
        <dbReference type="ARBA" id="ARBA00008685"/>
    </source>
</evidence>
<evidence type="ECO:0000256" key="5">
    <source>
        <dbReference type="ARBA" id="ARBA00022989"/>
    </source>
</evidence>
<comment type="caution">
    <text evidence="11">The sequence shown here is derived from an EMBL/GenBank/DDBJ whole genome shotgun (WGS) entry which is preliminary data.</text>
</comment>
<organism evidence="11 12">
    <name type="scientific">Cryptotermes secundus</name>
    <dbReference type="NCBI Taxonomy" id="105785"/>
    <lineage>
        <taxon>Eukaryota</taxon>
        <taxon>Metazoa</taxon>
        <taxon>Ecdysozoa</taxon>
        <taxon>Arthropoda</taxon>
        <taxon>Hexapoda</taxon>
        <taxon>Insecta</taxon>
        <taxon>Pterygota</taxon>
        <taxon>Neoptera</taxon>
        <taxon>Polyneoptera</taxon>
        <taxon>Dictyoptera</taxon>
        <taxon>Blattodea</taxon>
        <taxon>Blattoidea</taxon>
        <taxon>Termitoidae</taxon>
        <taxon>Kalotermitidae</taxon>
        <taxon>Cryptotermitinae</taxon>
        <taxon>Cryptotermes</taxon>
    </lineage>
</organism>
<evidence type="ECO:0000256" key="6">
    <source>
        <dbReference type="ARBA" id="ARBA00023136"/>
    </source>
</evidence>
<dbReference type="InParanoid" id="A0A2J7QXV0"/>
<dbReference type="Gene3D" id="1.10.287.70">
    <property type="match status" value="1"/>
</dbReference>
<evidence type="ECO:0000256" key="7">
    <source>
        <dbReference type="ARBA" id="ARBA00023170"/>
    </source>
</evidence>
<dbReference type="AlphaFoldDB" id="A0A2J7QXV0"/>
<comment type="subcellular location">
    <subcellularLocation>
        <location evidence="1">Cell membrane</location>
        <topology evidence="1">Multi-pass membrane protein</topology>
    </subcellularLocation>
</comment>
<dbReference type="SUPFAM" id="SSF53850">
    <property type="entry name" value="Periplasmic binding protein-like II"/>
    <property type="match status" value="1"/>
</dbReference>
<reference evidence="11 12" key="1">
    <citation type="submission" date="2017-12" db="EMBL/GenBank/DDBJ databases">
        <title>Hemimetabolous genomes reveal molecular basis of termite eusociality.</title>
        <authorList>
            <person name="Harrison M.C."/>
            <person name="Jongepier E."/>
            <person name="Robertson H.M."/>
            <person name="Arning N."/>
            <person name="Bitard-Feildel T."/>
            <person name="Chao H."/>
            <person name="Childers C.P."/>
            <person name="Dinh H."/>
            <person name="Doddapaneni H."/>
            <person name="Dugan S."/>
            <person name="Gowin J."/>
            <person name="Greiner C."/>
            <person name="Han Y."/>
            <person name="Hu H."/>
            <person name="Hughes D.S.T."/>
            <person name="Huylmans A.-K."/>
            <person name="Kemena C."/>
            <person name="Kremer L.P.M."/>
            <person name="Lee S.L."/>
            <person name="Lopez-Ezquerra A."/>
            <person name="Mallet L."/>
            <person name="Monroy-Kuhn J.M."/>
            <person name="Moser A."/>
            <person name="Murali S.C."/>
            <person name="Muzny D.M."/>
            <person name="Otani S."/>
            <person name="Piulachs M.-D."/>
            <person name="Poelchau M."/>
            <person name="Qu J."/>
            <person name="Schaub F."/>
            <person name="Wada-Katsumata A."/>
            <person name="Worley K.C."/>
            <person name="Xie Q."/>
            <person name="Ylla G."/>
            <person name="Poulsen M."/>
            <person name="Gibbs R.A."/>
            <person name="Schal C."/>
            <person name="Richards S."/>
            <person name="Belles X."/>
            <person name="Korb J."/>
            <person name="Bornberg-Bauer E."/>
        </authorList>
    </citation>
    <scope>NUCLEOTIDE SEQUENCE [LARGE SCALE GENOMIC DNA]</scope>
    <source>
        <tissue evidence="11">Whole body</tissue>
    </source>
</reference>
<evidence type="ECO:0000259" key="10">
    <source>
        <dbReference type="Pfam" id="PF00060"/>
    </source>
</evidence>
<protein>
    <recommendedName>
        <fullName evidence="10">Ionotropic glutamate receptor C-terminal domain-containing protein</fullName>
    </recommendedName>
</protein>
<keyword evidence="5 9" id="KW-1133">Transmembrane helix</keyword>
<feature type="domain" description="Ionotropic glutamate receptor C-terminal" evidence="10">
    <location>
        <begin position="314"/>
        <end position="579"/>
    </location>
</feature>
<dbReference type="InterPro" id="IPR001320">
    <property type="entry name" value="Iontro_rcpt_C"/>
</dbReference>
<feature type="transmembrane region" description="Helical" evidence="9">
    <location>
        <begin position="314"/>
        <end position="335"/>
    </location>
</feature>
<dbReference type="InterPro" id="IPR052192">
    <property type="entry name" value="Insect_Ionotropic_Sensory_Rcpt"/>
</dbReference>
<gene>
    <name evidence="11" type="ORF">B7P43_G04162</name>
</gene>
<keyword evidence="4 9" id="KW-0812">Transmembrane</keyword>
<evidence type="ECO:0000256" key="1">
    <source>
        <dbReference type="ARBA" id="ARBA00004651"/>
    </source>
</evidence>
<feature type="transmembrane region" description="Helical" evidence="9">
    <location>
        <begin position="572"/>
        <end position="594"/>
    </location>
</feature>
<evidence type="ECO:0000256" key="9">
    <source>
        <dbReference type="SAM" id="Phobius"/>
    </source>
</evidence>
<dbReference type="Gene3D" id="3.40.190.10">
    <property type="entry name" value="Periplasmic binding protein-like II"/>
    <property type="match status" value="1"/>
</dbReference>
<dbReference type="GO" id="GO:0015276">
    <property type="term" value="F:ligand-gated monoatomic ion channel activity"/>
    <property type="evidence" value="ECO:0007669"/>
    <property type="project" value="InterPro"/>
</dbReference>
<dbReference type="FunCoup" id="A0A2J7QXV0">
    <property type="interactions" value="13"/>
</dbReference>
<keyword evidence="7" id="KW-0675">Receptor</keyword>
<proteinExistence type="inferred from homology"/>
<keyword evidence="12" id="KW-1185">Reference proteome</keyword>
<keyword evidence="8" id="KW-0325">Glycoprotein</keyword>
<dbReference type="OrthoDB" id="6430908at2759"/>
<dbReference type="GO" id="GO:0005886">
    <property type="term" value="C:plasma membrane"/>
    <property type="evidence" value="ECO:0007669"/>
    <property type="project" value="UniProtKB-SubCell"/>
</dbReference>
<evidence type="ECO:0000256" key="4">
    <source>
        <dbReference type="ARBA" id="ARBA00022692"/>
    </source>
</evidence>
<sequence>MHRSEARSVVISNVFTDYDPTEWNSNHKPESYLLLTPSSCNHESDIVQSVRSQLKRLSSYPEWNARARFVVTVLNISFKYNAEEVSQRILVELWKRKIHNAIVLIPLTNTSQSQDATGTRRRPDGHIMEVPALGIYTWFPYRVPNRCSVVDEAVLLDVWIMEGEGNFVRNLFFFPKKKIDNFHGCELRVATKLKYYREENTIQNSGNYTDHTFDEHFEISFLKRITRTMNFTLIFLPQKKNFRKVQDESGKYIGYTGLLMNDKADIAVGGIIRTEILTNLVDVTKSYWKIRWQWYVPCPVKFPGWQSIFRIFSLSGWLCVFLAAMLAHIVIVFLARSRIQENESFKRFVDAVLDVWALILGVSILSLPRTTPLRLFFSAWVCYSLAINTVFQAYLTTYLVDPGFEKSITSIEELFASGTKYGFFSTYFDRNFNDKANSKDVEILRNRIDCDDMVTCLLWTAKYRNISSIGNPELVEYLYYGSKYSDKFSGYRPCELKEMPVVVTDLLMAVQKGSIFLDRMNEIICRLVEAGISTYLVKTSPEARKYFKAISSASKTLADEYHALTMNNMQSAFYLLLLGHSLGLISFLMEMLYFKMHPRRP</sequence>
<dbReference type="EMBL" id="NEVH01009372">
    <property type="protein sequence ID" value="PNF33401.1"/>
    <property type="molecule type" value="Genomic_DNA"/>
</dbReference>
<feature type="transmembrane region" description="Helical" evidence="9">
    <location>
        <begin position="377"/>
        <end position="400"/>
    </location>
</feature>
<keyword evidence="3" id="KW-1003">Cell membrane</keyword>
<accession>A0A2J7QXV0</accession>
<evidence type="ECO:0000313" key="11">
    <source>
        <dbReference type="EMBL" id="PNF33401.1"/>
    </source>
</evidence>
<name>A0A2J7QXV0_9NEOP</name>
<dbReference type="Proteomes" id="UP000235965">
    <property type="component" value="Unassembled WGS sequence"/>
</dbReference>
<dbReference type="PANTHER" id="PTHR42643:SF30">
    <property type="entry name" value="IONOTROPIC RECEPTOR 40A-RELATED"/>
    <property type="match status" value="1"/>
</dbReference>
<evidence type="ECO:0000256" key="8">
    <source>
        <dbReference type="ARBA" id="ARBA00023180"/>
    </source>
</evidence>
<dbReference type="PANTHER" id="PTHR42643">
    <property type="entry name" value="IONOTROPIC RECEPTOR 20A-RELATED"/>
    <property type="match status" value="1"/>
</dbReference>
<dbReference type="Pfam" id="PF00060">
    <property type="entry name" value="Lig_chan"/>
    <property type="match status" value="1"/>
</dbReference>
<evidence type="ECO:0000313" key="12">
    <source>
        <dbReference type="Proteomes" id="UP000235965"/>
    </source>
</evidence>
<evidence type="ECO:0000256" key="3">
    <source>
        <dbReference type="ARBA" id="ARBA00022475"/>
    </source>
</evidence>
<dbReference type="GO" id="GO:0050906">
    <property type="term" value="P:detection of stimulus involved in sensory perception"/>
    <property type="evidence" value="ECO:0007669"/>
    <property type="project" value="UniProtKB-ARBA"/>
</dbReference>
<keyword evidence="6 9" id="KW-0472">Membrane</keyword>
<comment type="similarity">
    <text evidence="2">Belongs to the glutamate-gated ion channel (TC 1.A.10.1) family.</text>
</comment>